<evidence type="ECO:0000256" key="1">
    <source>
        <dbReference type="SAM" id="MobiDB-lite"/>
    </source>
</evidence>
<dbReference type="Proteomes" id="UP000203112">
    <property type="component" value="Segment"/>
</dbReference>
<feature type="region of interest" description="Disordered" evidence="1">
    <location>
        <begin position="78"/>
        <end position="109"/>
    </location>
</feature>
<organism evidence="2 3">
    <name type="scientific">Haloarcula hispanica tailed virus 2</name>
    <dbReference type="NCBI Taxonomy" id="1273751"/>
    <lineage>
        <taxon>Viruses</taxon>
        <taxon>Duplodnaviria</taxon>
        <taxon>Heunggongvirae</taxon>
        <taxon>Uroviricota</taxon>
        <taxon>Caudoviricetes</taxon>
        <taxon>Saparoviridae</taxon>
        <taxon>Halohivirus</taxon>
        <taxon>Halohivirus suolae</taxon>
        <taxon>Halohivirus HHTV2</taxon>
    </lineage>
</organism>
<reference evidence="2 3" key="1">
    <citation type="submission" date="2012-12" db="EMBL/GenBank/DDBJ databases">
        <authorList>
            <person name="Sencilo A."/>
            <person name="Jacobs-Sera D."/>
            <person name="Russell D.A."/>
            <person name="Ko C."/>
            <person name="Atanasova N."/>
            <person name="Osterlund E."/>
            <person name="Oksanen H.M."/>
            <person name="Bamford D.H."/>
            <person name="Hatfull G.F."/>
            <person name="Roine E."/>
            <person name="Hendrix R.W."/>
        </authorList>
    </citation>
    <scope>NUCLEOTIDE SEQUENCE [LARGE SCALE GENOMIC DNA]</scope>
</reference>
<sequence length="129" mass="14502">MSVPVPPPMDDHTTESDRRGVERDRLDAKIEELKRQRQHIEDRIDQLRYRKGSLGAGSGEPTGEDTRSVLLGHLDRLTDADEDSEGVDEPDLLDAAEAEGVPRETARKELEDLKRRGEVYVVQGEVRAT</sequence>
<feature type="compositionally biased region" description="Basic and acidic residues" evidence="1">
    <location>
        <begin position="100"/>
        <end position="109"/>
    </location>
</feature>
<dbReference type="EMBL" id="KC292024">
    <property type="protein sequence ID" value="AGM11180.1"/>
    <property type="molecule type" value="Genomic_DNA"/>
</dbReference>
<dbReference type="GeneID" id="16194271"/>
<dbReference type="RefSeq" id="YP_008060324.1">
    <property type="nucleotide sequence ID" value="NC_021340.1"/>
</dbReference>
<dbReference type="Gene3D" id="1.10.10.10">
    <property type="entry name" value="Winged helix-like DNA-binding domain superfamily/Winged helix DNA-binding domain"/>
    <property type="match status" value="1"/>
</dbReference>
<feature type="compositionally biased region" description="Basic and acidic residues" evidence="1">
    <location>
        <begin position="9"/>
        <end position="25"/>
    </location>
</feature>
<protein>
    <submittedName>
        <fullName evidence="2">Uncharacterized protein</fullName>
    </submittedName>
</protein>
<feature type="region of interest" description="Disordered" evidence="1">
    <location>
        <begin position="1"/>
        <end position="25"/>
    </location>
</feature>
<accession>R4T8H4</accession>
<feature type="compositionally biased region" description="Acidic residues" evidence="1">
    <location>
        <begin position="80"/>
        <end position="97"/>
    </location>
</feature>
<dbReference type="KEGG" id="vg:16194271"/>
<evidence type="ECO:0000313" key="2">
    <source>
        <dbReference type="EMBL" id="AGM11180.1"/>
    </source>
</evidence>
<gene>
    <name evidence="2" type="primary">15</name>
    <name evidence="2" type="ORF">HHTV2_15</name>
</gene>
<name>R4T8H4_9CAUD</name>
<proteinExistence type="predicted"/>
<dbReference type="InterPro" id="IPR036388">
    <property type="entry name" value="WH-like_DNA-bd_sf"/>
</dbReference>
<keyword evidence="3" id="KW-1185">Reference proteome</keyword>
<evidence type="ECO:0000313" key="3">
    <source>
        <dbReference type="Proteomes" id="UP000203112"/>
    </source>
</evidence>